<gene>
    <name evidence="1" type="ORF">FYJ59_04980</name>
</gene>
<dbReference type="RefSeq" id="WP_154495670.1">
    <property type="nucleotide sequence ID" value="NZ_VUMU01000004.1"/>
</dbReference>
<dbReference type="AlphaFoldDB" id="A0A6L5YH25"/>
<evidence type="ECO:0008006" key="3">
    <source>
        <dbReference type="Google" id="ProtNLM"/>
    </source>
</evidence>
<protein>
    <recommendedName>
        <fullName evidence="3">L-2-amino-thiazoline-4-carboxylic acid hydrolase</fullName>
    </recommendedName>
</protein>
<sequence length="181" mass="21363">MSKADYKIEGTVPRELLVSEVRKAARQFAMQFFHFSKVLYDQFGLEKTKDIVRQTVFELAVDRSDQLREKALAQGLKADSVEDFMSVIDLPFTGWIPEWGEDHCPYAEVWRTYFDKYPWFREIAPFYCDVIDTTTIENFSRCLSHRITQNVILEGTCCTREYFESDKVKRGEYTYGKKEEI</sequence>
<dbReference type="EMBL" id="VUMU01000004">
    <property type="protein sequence ID" value="MST57604.1"/>
    <property type="molecule type" value="Genomic_DNA"/>
</dbReference>
<accession>A0A6L5YH25</accession>
<dbReference type="Proteomes" id="UP000476055">
    <property type="component" value="Unassembled WGS sequence"/>
</dbReference>
<proteinExistence type="predicted"/>
<evidence type="ECO:0000313" key="2">
    <source>
        <dbReference type="Proteomes" id="UP000476055"/>
    </source>
</evidence>
<keyword evidence="2" id="KW-1185">Reference proteome</keyword>
<name>A0A6L5YH25_9FIRM</name>
<reference evidence="1 2" key="1">
    <citation type="submission" date="2019-08" db="EMBL/GenBank/DDBJ databases">
        <title>In-depth cultivation of the pig gut microbiome towards novel bacterial diversity and tailored functional studies.</title>
        <authorList>
            <person name="Wylensek D."/>
            <person name="Hitch T.C.A."/>
            <person name="Clavel T."/>
        </authorList>
    </citation>
    <scope>NUCLEOTIDE SEQUENCE [LARGE SCALE GENOMIC DNA]</scope>
    <source>
        <strain evidence="1 2">WCA3-601-WT-6H</strain>
    </source>
</reference>
<organism evidence="1 2">
    <name type="scientific">Waltera intestinalis</name>
    <dbReference type="NCBI Taxonomy" id="2606635"/>
    <lineage>
        <taxon>Bacteria</taxon>
        <taxon>Bacillati</taxon>
        <taxon>Bacillota</taxon>
        <taxon>Clostridia</taxon>
        <taxon>Lachnospirales</taxon>
        <taxon>Lachnospiraceae</taxon>
        <taxon>Waltera</taxon>
    </lineage>
</organism>
<comment type="caution">
    <text evidence="1">The sequence shown here is derived from an EMBL/GenBank/DDBJ whole genome shotgun (WGS) entry which is preliminary data.</text>
</comment>
<evidence type="ECO:0000313" key="1">
    <source>
        <dbReference type="EMBL" id="MST57604.1"/>
    </source>
</evidence>